<dbReference type="Gramene" id="ERN05439">
    <property type="protein sequence ID" value="ERN05439"/>
    <property type="gene ID" value="AMTR_s00007p00238990"/>
</dbReference>
<evidence type="ECO:0000313" key="2">
    <source>
        <dbReference type="Proteomes" id="UP000017836"/>
    </source>
</evidence>
<name>W1PCJ6_AMBTC</name>
<dbReference type="Proteomes" id="UP000017836">
    <property type="component" value="Unassembled WGS sequence"/>
</dbReference>
<gene>
    <name evidence="1" type="ORF">AMTR_s00007p00238990</name>
</gene>
<evidence type="ECO:0000313" key="1">
    <source>
        <dbReference type="EMBL" id="ERN05439.1"/>
    </source>
</evidence>
<organism evidence="1 2">
    <name type="scientific">Amborella trichopoda</name>
    <dbReference type="NCBI Taxonomy" id="13333"/>
    <lineage>
        <taxon>Eukaryota</taxon>
        <taxon>Viridiplantae</taxon>
        <taxon>Streptophyta</taxon>
        <taxon>Embryophyta</taxon>
        <taxon>Tracheophyta</taxon>
        <taxon>Spermatophyta</taxon>
        <taxon>Magnoliopsida</taxon>
        <taxon>Amborellales</taxon>
        <taxon>Amborellaceae</taxon>
        <taxon>Amborella</taxon>
    </lineage>
</organism>
<protein>
    <submittedName>
        <fullName evidence="1">Uncharacterized protein</fullName>
    </submittedName>
</protein>
<sequence length="107" mass="11554">MRAGSLPALGRLWPKLAYHAMAKVRAYRACPDPNKIGSSGQSLLVCAWVGDGGGGPNREIREVGPIPPSIQQETELASHWLPIAESALIKVGATRHTYPKLLRFQVA</sequence>
<keyword evidence="2" id="KW-1185">Reference proteome</keyword>
<dbReference type="EMBL" id="KI394011">
    <property type="protein sequence ID" value="ERN05439.1"/>
    <property type="molecule type" value="Genomic_DNA"/>
</dbReference>
<reference evidence="2" key="1">
    <citation type="journal article" date="2013" name="Science">
        <title>The Amborella genome and the evolution of flowering plants.</title>
        <authorList>
            <consortium name="Amborella Genome Project"/>
        </authorList>
    </citation>
    <scope>NUCLEOTIDE SEQUENCE [LARGE SCALE GENOMIC DNA]</scope>
</reference>
<accession>W1PCJ6</accession>
<proteinExistence type="predicted"/>
<dbReference type="AlphaFoldDB" id="W1PCJ6"/>
<dbReference type="HOGENOM" id="CLU_2213433_0_0_1"/>